<dbReference type="Pfam" id="PF07034">
    <property type="entry name" value="ORC3_N"/>
    <property type="match status" value="1"/>
</dbReference>
<dbReference type="PROSITE" id="PS51635">
    <property type="entry name" value="PNPLA"/>
    <property type="match status" value="1"/>
</dbReference>
<comment type="subcellular location">
    <subcellularLocation>
        <location evidence="1">Nucleus</location>
    </subcellularLocation>
</comment>
<comment type="similarity">
    <text evidence="8">Belongs to the patatin family.</text>
</comment>
<evidence type="ECO:0000256" key="7">
    <source>
        <dbReference type="PROSITE-ProRule" id="PRU01161"/>
    </source>
</evidence>
<gene>
    <name evidence="11" type="ORF">WJX74_010834</name>
</gene>
<dbReference type="InterPro" id="IPR040855">
    <property type="entry name" value="ORC_WH_C"/>
</dbReference>
<reference evidence="11 12" key="1">
    <citation type="journal article" date="2024" name="Nat. Commun.">
        <title>Phylogenomics reveals the evolutionary origins of lichenization in chlorophyte algae.</title>
        <authorList>
            <person name="Puginier C."/>
            <person name="Libourel C."/>
            <person name="Otte J."/>
            <person name="Skaloud P."/>
            <person name="Haon M."/>
            <person name="Grisel S."/>
            <person name="Petersen M."/>
            <person name="Berrin J.G."/>
            <person name="Delaux P.M."/>
            <person name="Dal Grande F."/>
            <person name="Keller J."/>
        </authorList>
    </citation>
    <scope>NUCLEOTIDE SEQUENCE [LARGE SCALE GENOMIC DNA]</scope>
    <source>
        <strain evidence="11 12">SAG 2145</strain>
    </source>
</reference>
<dbReference type="Pfam" id="PF01734">
    <property type="entry name" value="Patatin"/>
    <property type="match status" value="1"/>
</dbReference>
<keyword evidence="12" id="KW-1185">Reference proteome</keyword>
<dbReference type="SUPFAM" id="SSF52151">
    <property type="entry name" value="FabD/lysophospholipase-like"/>
    <property type="match status" value="1"/>
</dbReference>
<keyword evidence="4 8" id="KW-0443">Lipid metabolism</keyword>
<evidence type="ECO:0000256" key="6">
    <source>
        <dbReference type="ARBA" id="ARBA00023242"/>
    </source>
</evidence>
<keyword evidence="8" id="KW-0442">Lipid degradation</keyword>
<dbReference type="InterPro" id="IPR002641">
    <property type="entry name" value="PNPLA_dom"/>
</dbReference>
<keyword evidence="6" id="KW-0539">Nucleus</keyword>
<evidence type="ECO:0000256" key="1">
    <source>
        <dbReference type="ARBA" id="ARBA00004123"/>
    </source>
</evidence>
<evidence type="ECO:0000256" key="2">
    <source>
        <dbReference type="ARBA" id="ARBA00010977"/>
    </source>
</evidence>
<evidence type="ECO:0000313" key="12">
    <source>
        <dbReference type="Proteomes" id="UP001438707"/>
    </source>
</evidence>
<dbReference type="GO" id="GO:0005664">
    <property type="term" value="C:nuclear origin of replication recognition complex"/>
    <property type="evidence" value="ECO:0007669"/>
    <property type="project" value="InterPro"/>
</dbReference>
<dbReference type="GO" id="GO:0005656">
    <property type="term" value="C:nuclear pre-replicative complex"/>
    <property type="evidence" value="ECO:0007669"/>
    <property type="project" value="TreeGrafter"/>
</dbReference>
<protein>
    <recommendedName>
        <fullName evidence="8">Patatin</fullName>
        <ecNumber evidence="8">3.1.1.-</ecNumber>
    </recommendedName>
</protein>
<feature type="compositionally biased region" description="Low complexity" evidence="9">
    <location>
        <begin position="612"/>
        <end position="622"/>
    </location>
</feature>
<feature type="short sequence motif" description="GXSXG" evidence="7">
    <location>
        <begin position="928"/>
        <end position="932"/>
    </location>
</feature>
<keyword evidence="3" id="KW-0235">DNA replication</keyword>
<accession>A0AAW1QX45</accession>
<keyword evidence="5" id="KW-0238">DNA-binding</keyword>
<evidence type="ECO:0000256" key="4">
    <source>
        <dbReference type="ARBA" id="ARBA00023098"/>
    </source>
</evidence>
<dbReference type="CDD" id="cd20704">
    <property type="entry name" value="Orc3"/>
    <property type="match status" value="1"/>
</dbReference>
<comment type="function">
    <text evidence="8">Lipolytic acyl hydrolase (LAH).</text>
</comment>
<sequence>MDWLETTEAAEASGSHLSQAFTVITEVPSTFTNRTQKTAVKARQQRLEGQEGLLLRAFSGGKSAETREHQAAQLAAVEKNWTHLSQQYQDALQHVNSDALQSIVSHALDVHQAQREVPRAGGAQRLIPAVYALAGGISTCDQADTFSMLKRMLQQQGCYAALLQPKDLEAGSTLEHAFQRLLQQFSGLDVASADTLTLLDWYEDEMAEPEAAAAEALKTDPGTDDMTSPLKRLGLTTPKKLRRSARNDPDAASPDPQASAGKAISGQDGEPNPLTSPMGRLGFTSPDAQRPINAKEAAVVMRKPRERPLALILEHVEGMDAALLQDLITLLSESHGELPITIVMGLSTSPAILDQLLPGPCLSLLQPHSFPLASAPARVDALLSATLLGPHFPGMLPSAELLQLLDDHFLQHDYTTHSYQRGLQVACLHHGQSQPLSNLSAAAQEGSDRLRTDCQDLSADQLSAAAAALKGAELKLEEALAAVMSAWAKWTITLRMIVAAAQATKSPAGSSVRELLRDGSDSKSAQDLIIGAVIPRLCRRIQQTPDREIPCVIKAMIEAATSTWAPHSETQQPLQQLQDLLDYSAQGPATSGPPAAGGKQSATLPAAAPPHQRSAQQAAKPRAAVAQASQAAVHTDIAFQLAALLKTLAASSLQDLPHSKPGAAIFLCKASKAVREVLFAAPRHAIHRALTQPHSYLGTLASSGISGDLEDVCIAFQTLDEMKTSVSMAEWFDAFSDIFACGCKQNAAPESLALLPARDPCGAVDQKGRSSKKALEEANASGSSKERASVKYSVKKTKVKSEAQLHLAKVSSEEMAARFSQASAELQLLGLLRPARKRRGDFAHRLILHLELGQGQRLPAVRYRTHRRRKVLTKCRAAKPDGQTAQALGATAPGPLAVGGGGIFFFWQQGVTQYLQEHFEMDEVPLIGASAGALVATLAACKVDSETALQVAYRLSLENDLFERPLGLAGIWGQLIVAWLDELLPANAADICRDRLKLIVTNVPSFRQAYVSDYSDKQDLIQANMASVHIPFFLDLRPCKWYKGALRIDGSLSDFLFSNNGELLQCGGRSFVMDYAQDTELSFQRLEFMQLRSYESVMQLMKQGRAYAARLDANGGFERTFGNVRKSAPPDEIRML</sequence>
<dbReference type="InterPro" id="IPR020795">
    <property type="entry name" value="ORC3"/>
</dbReference>
<dbReference type="PANTHER" id="PTHR12748:SF0">
    <property type="entry name" value="ORIGIN RECOGNITION COMPLEX SUBUNIT 3"/>
    <property type="match status" value="1"/>
</dbReference>
<organism evidence="11 12">
    <name type="scientific">Apatococcus lobatus</name>
    <dbReference type="NCBI Taxonomy" id="904363"/>
    <lineage>
        <taxon>Eukaryota</taxon>
        <taxon>Viridiplantae</taxon>
        <taxon>Chlorophyta</taxon>
        <taxon>core chlorophytes</taxon>
        <taxon>Trebouxiophyceae</taxon>
        <taxon>Chlorellales</taxon>
        <taxon>Chlorellaceae</taxon>
        <taxon>Apatococcus</taxon>
    </lineage>
</organism>
<feature type="region of interest" description="Disordered" evidence="9">
    <location>
        <begin position="585"/>
        <end position="622"/>
    </location>
</feature>
<evidence type="ECO:0000259" key="10">
    <source>
        <dbReference type="PROSITE" id="PS51635"/>
    </source>
</evidence>
<comment type="caution">
    <text evidence="7">Lacks conserved residue(s) required for the propagation of feature annotation.</text>
</comment>
<dbReference type="Gene3D" id="3.40.1090.10">
    <property type="entry name" value="Cytosolic phospholipase A2 catalytic domain"/>
    <property type="match status" value="1"/>
</dbReference>
<dbReference type="InterPro" id="IPR045667">
    <property type="entry name" value="ORC3_N"/>
</dbReference>
<dbReference type="GO" id="GO:0003688">
    <property type="term" value="F:DNA replication origin binding"/>
    <property type="evidence" value="ECO:0007669"/>
    <property type="project" value="TreeGrafter"/>
</dbReference>
<feature type="domain" description="PNPLA" evidence="10">
    <location>
        <begin position="896"/>
        <end position="1057"/>
    </location>
</feature>
<feature type="region of interest" description="Disordered" evidence="9">
    <location>
        <begin position="215"/>
        <end position="289"/>
    </location>
</feature>
<dbReference type="InterPro" id="IPR016035">
    <property type="entry name" value="Acyl_Trfase/lysoPLipase"/>
</dbReference>
<dbReference type="AlphaFoldDB" id="A0AAW1QX45"/>
<evidence type="ECO:0000256" key="5">
    <source>
        <dbReference type="ARBA" id="ARBA00023125"/>
    </source>
</evidence>
<dbReference type="Pfam" id="PF18137">
    <property type="entry name" value="WHD_ORC"/>
    <property type="match status" value="1"/>
</dbReference>
<proteinExistence type="inferred from homology"/>
<dbReference type="Proteomes" id="UP001438707">
    <property type="component" value="Unassembled WGS sequence"/>
</dbReference>
<comment type="domain">
    <text evidence="8">The nitrogen atoms of the two glycine residues in the GGXR motif define the oxyanion hole, and stabilize the oxyanion that forms during the nucleophilic attack by the catalytic serine during substrate cleavage.</text>
</comment>
<evidence type="ECO:0000313" key="11">
    <source>
        <dbReference type="EMBL" id="KAK9826079.1"/>
    </source>
</evidence>
<keyword evidence="8" id="KW-0378">Hydrolase</keyword>
<dbReference type="GO" id="GO:0016042">
    <property type="term" value="P:lipid catabolic process"/>
    <property type="evidence" value="ECO:0007669"/>
    <property type="project" value="UniProtKB-KW"/>
</dbReference>
<feature type="compositionally biased region" description="Low complexity" evidence="9">
    <location>
        <begin position="585"/>
        <end position="598"/>
    </location>
</feature>
<dbReference type="PANTHER" id="PTHR12748">
    <property type="entry name" value="ORIGIN RECOGNITION COMPLEX SUBUNIT 3"/>
    <property type="match status" value="1"/>
</dbReference>
<evidence type="ECO:0000256" key="9">
    <source>
        <dbReference type="SAM" id="MobiDB-lite"/>
    </source>
</evidence>
<name>A0AAW1QX45_9CHLO</name>
<dbReference type="GO" id="GO:0006270">
    <property type="term" value="P:DNA replication initiation"/>
    <property type="evidence" value="ECO:0007669"/>
    <property type="project" value="TreeGrafter"/>
</dbReference>
<dbReference type="EMBL" id="JALJOS010000022">
    <property type="protein sequence ID" value="KAK9826079.1"/>
    <property type="molecule type" value="Genomic_DNA"/>
</dbReference>
<dbReference type="GO" id="GO:0031261">
    <property type="term" value="C:DNA replication preinitiation complex"/>
    <property type="evidence" value="ECO:0007669"/>
    <property type="project" value="TreeGrafter"/>
</dbReference>
<evidence type="ECO:0000256" key="8">
    <source>
        <dbReference type="RuleBase" id="RU361262"/>
    </source>
</evidence>
<feature type="compositionally biased region" description="Low complexity" evidence="9">
    <location>
        <begin position="250"/>
        <end position="260"/>
    </location>
</feature>
<evidence type="ECO:0000256" key="3">
    <source>
        <dbReference type="ARBA" id="ARBA00022705"/>
    </source>
</evidence>
<comment type="similarity">
    <text evidence="2">Belongs to the ORC3 family.</text>
</comment>
<comment type="caution">
    <text evidence="11">The sequence shown here is derived from an EMBL/GenBank/DDBJ whole genome shotgun (WGS) entry which is preliminary data.</text>
</comment>
<dbReference type="GO" id="GO:0016787">
    <property type="term" value="F:hydrolase activity"/>
    <property type="evidence" value="ECO:0007669"/>
    <property type="project" value="UniProtKB-KW"/>
</dbReference>
<dbReference type="EC" id="3.1.1.-" evidence="8"/>